<accession>A0A9P5GYI7</accession>
<keyword evidence="3" id="KW-1185">Reference proteome</keyword>
<dbReference type="Proteomes" id="UP000722485">
    <property type="component" value="Unassembled WGS sequence"/>
</dbReference>
<comment type="caution">
    <text evidence="2">The sequence shown here is derived from an EMBL/GenBank/DDBJ whole genome shotgun (WGS) entry which is preliminary data.</text>
</comment>
<proteinExistence type="predicted"/>
<feature type="region of interest" description="Disordered" evidence="1">
    <location>
        <begin position="69"/>
        <end position="166"/>
    </location>
</feature>
<evidence type="ECO:0000313" key="3">
    <source>
        <dbReference type="Proteomes" id="UP000722485"/>
    </source>
</evidence>
<protein>
    <submittedName>
        <fullName evidence="2">Uncharacterized protein</fullName>
    </submittedName>
</protein>
<organism evidence="2 3">
    <name type="scientific">Cylindrodendrum hubeiense</name>
    <dbReference type="NCBI Taxonomy" id="595255"/>
    <lineage>
        <taxon>Eukaryota</taxon>
        <taxon>Fungi</taxon>
        <taxon>Dikarya</taxon>
        <taxon>Ascomycota</taxon>
        <taxon>Pezizomycotina</taxon>
        <taxon>Sordariomycetes</taxon>
        <taxon>Hypocreomycetidae</taxon>
        <taxon>Hypocreales</taxon>
        <taxon>Nectriaceae</taxon>
        <taxon>Cylindrodendrum</taxon>
    </lineage>
</organism>
<name>A0A9P5GYI7_9HYPO</name>
<evidence type="ECO:0000256" key="1">
    <source>
        <dbReference type="SAM" id="MobiDB-lite"/>
    </source>
</evidence>
<sequence>MTKTSASSRVADSIAGATWPVSRLVAVTRVIFLLVLCQSNHQPPTTHHDEASVASPSIPGTERVIKRFAGLAMGRPPHDKEEKARKRRHWRSNPPDLAPRPPTVETRPDTTGGAGDVASRLIQQNNAELPGPSRQLRRRPRHPAPLVSRPSMQELSLRPRAPAPGSGLTPARICLVMNQMSDWKYGNVAIDRLRRQGEGKPLVGVSDHFASFLGFKQNDFKGSKRLQHHLGPQKIKCRSTINLTFQMADNRQKKEDVGVWRAVEGDRIPFDVMIDPKIAHQYTVSEDLPTPPRMPPPPPPPPPCPDPCFVPPAMELGPAEAFNLPAAIPGGHYGGISEDHSDVGVLYYSPNNTRSYTGSNAVPQHDALDQEYTINTQSIATQAHQGSYDVTMNNTQSYPPDATINNTQSYPPDATINYTQSYPPDATINNTQSCPPDSYAMVHPDASYQGYNINSQPVATQFHPSGYRDRDHDAFQTPMANYAPHNPQGPCIVDEQDEQEDLWSLDFTLDDLPANMGSPPTDPFPDDQV</sequence>
<dbReference type="AlphaFoldDB" id="A0A9P5GYI7"/>
<dbReference type="EMBL" id="JAANBB010000903">
    <property type="protein sequence ID" value="KAF7532383.1"/>
    <property type="molecule type" value="Genomic_DNA"/>
</dbReference>
<evidence type="ECO:0000313" key="2">
    <source>
        <dbReference type="EMBL" id="KAF7532383.1"/>
    </source>
</evidence>
<reference evidence="2" key="1">
    <citation type="submission" date="2020-03" db="EMBL/GenBank/DDBJ databases">
        <title>Draft Genome Sequence of Cylindrodendrum hubeiense.</title>
        <authorList>
            <person name="Buettner E."/>
            <person name="Kellner H."/>
        </authorList>
    </citation>
    <scope>NUCLEOTIDE SEQUENCE</scope>
    <source>
        <strain evidence="2">IHI 201604</strain>
    </source>
</reference>
<gene>
    <name evidence="2" type="ORF">G7Z17_g13646</name>
</gene>
<feature type="region of interest" description="Disordered" evidence="1">
    <location>
        <begin position="510"/>
        <end position="529"/>
    </location>
</feature>